<gene>
    <name evidence="6" type="primary">LOC116223208</name>
</gene>
<feature type="compositionally biased region" description="Gly residues" evidence="3">
    <location>
        <begin position="281"/>
        <end position="295"/>
    </location>
</feature>
<feature type="compositionally biased region" description="Acidic residues" evidence="3">
    <location>
        <begin position="386"/>
        <end position="395"/>
    </location>
</feature>
<feature type="domain" description="PDZ" evidence="4">
    <location>
        <begin position="158"/>
        <end position="249"/>
    </location>
</feature>
<dbReference type="GO" id="GO:0019901">
    <property type="term" value="F:protein kinase binding"/>
    <property type="evidence" value="ECO:0007669"/>
    <property type="project" value="TreeGrafter"/>
</dbReference>
<dbReference type="InterPro" id="IPR036034">
    <property type="entry name" value="PDZ_sf"/>
</dbReference>
<dbReference type="GO" id="GO:0098609">
    <property type="term" value="P:cell-cell adhesion"/>
    <property type="evidence" value="ECO:0007669"/>
    <property type="project" value="TreeGrafter"/>
</dbReference>
<dbReference type="InterPro" id="IPR001478">
    <property type="entry name" value="PDZ"/>
</dbReference>
<evidence type="ECO:0000256" key="1">
    <source>
        <dbReference type="ARBA" id="ARBA00004370"/>
    </source>
</evidence>
<feature type="region of interest" description="Disordered" evidence="3">
    <location>
        <begin position="11"/>
        <end position="88"/>
    </location>
</feature>
<proteinExistence type="predicted"/>
<dbReference type="GO" id="GO:0030054">
    <property type="term" value="C:cell junction"/>
    <property type="evidence" value="ECO:0007669"/>
    <property type="project" value="TreeGrafter"/>
</dbReference>
<evidence type="ECO:0000256" key="3">
    <source>
        <dbReference type="SAM" id="MobiDB-lite"/>
    </source>
</evidence>
<keyword evidence="2" id="KW-0472">Membrane</keyword>
<reference evidence="6" key="1">
    <citation type="submission" date="2025-08" db="UniProtKB">
        <authorList>
            <consortium name="RefSeq"/>
        </authorList>
    </citation>
    <scope>IDENTIFICATION</scope>
</reference>
<dbReference type="SMART" id="SM00228">
    <property type="entry name" value="PDZ"/>
    <property type="match status" value="1"/>
</dbReference>
<dbReference type="RefSeq" id="XP_031435025.1">
    <property type="nucleotide sequence ID" value="XM_031579165.2"/>
</dbReference>
<dbReference type="Pfam" id="PF00595">
    <property type="entry name" value="PDZ"/>
    <property type="match status" value="1"/>
</dbReference>
<organism evidence="5 6">
    <name type="scientific">Clupea harengus</name>
    <name type="common">Atlantic herring</name>
    <dbReference type="NCBI Taxonomy" id="7950"/>
    <lineage>
        <taxon>Eukaryota</taxon>
        <taxon>Metazoa</taxon>
        <taxon>Chordata</taxon>
        <taxon>Craniata</taxon>
        <taxon>Vertebrata</taxon>
        <taxon>Euteleostomi</taxon>
        <taxon>Actinopterygii</taxon>
        <taxon>Neopterygii</taxon>
        <taxon>Teleostei</taxon>
        <taxon>Clupei</taxon>
        <taxon>Clupeiformes</taxon>
        <taxon>Clupeoidei</taxon>
        <taxon>Clupeidae</taxon>
        <taxon>Clupea</taxon>
    </lineage>
</organism>
<dbReference type="GO" id="GO:0097120">
    <property type="term" value="P:receptor localization to synapse"/>
    <property type="evidence" value="ECO:0007669"/>
    <property type="project" value="TreeGrafter"/>
</dbReference>
<dbReference type="KEGG" id="char:116223208"/>
<feature type="region of interest" description="Disordered" evidence="3">
    <location>
        <begin position="370"/>
        <end position="412"/>
    </location>
</feature>
<accession>A0A6P8GJE8</accession>
<evidence type="ECO:0000256" key="2">
    <source>
        <dbReference type="ARBA" id="ARBA00023136"/>
    </source>
</evidence>
<sequence length="412" mass="43819">MKPIWLWYPEKGTRAAKPAVNSGGGNGRSSGSGVASQTWTLPSLRWVSGKEPPQGGLNLNHVPASDGVRARNSNPEKEAEELPSGTDENITAHFSEAKPPGRGLRHHRCDLRQDSRKLPRCRAMKSALCHHRDAPAEPSEPVPEKAPVLNKSFISQVPLRLQIKVNGQRGSLGISIAGGKGSLPYKEHDEGIFISRVSKGGPAERAGVHVGDRVLEVNGLDMQVVTHHEAVSALRNAGSCIKMKVLRSRALPPELCALAEDPVIRETGLVIGKQHDPGNSSSGGGGGGGGRGGGSSRPQPKQPKVEPAALDYSLSKRIEAVVMCNGNGVNWSTAEPGQGRSMKDTGASFKNNALQVMENTITIPRIILTHPSTSDEDIEPLTPSADEGDLDDLDDPDSHLYSECLSSAFHPP</sequence>
<evidence type="ECO:0000259" key="4">
    <source>
        <dbReference type="PROSITE" id="PS50106"/>
    </source>
</evidence>
<dbReference type="GeneID" id="116223208"/>
<dbReference type="Gene3D" id="2.30.42.10">
    <property type="match status" value="1"/>
</dbReference>
<feature type="region of interest" description="Disordered" evidence="3">
    <location>
        <begin position="272"/>
        <end position="306"/>
    </location>
</feature>
<dbReference type="OrthoDB" id="2187496at2759"/>
<evidence type="ECO:0000313" key="6">
    <source>
        <dbReference type="RefSeq" id="XP_031435025.1"/>
    </source>
</evidence>
<dbReference type="GO" id="GO:0016323">
    <property type="term" value="C:basolateral plasma membrane"/>
    <property type="evidence" value="ECO:0007669"/>
    <property type="project" value="TreeGrafter"/>
</dbReference>
<dbReference type="GO" id="GO:0043113">
    <property type="term" value="P:receptor clustering"/>
    <property type="evidence" value="ECO:0007669"/>
    <property type="project" value="TreeGrafter"/>
</dbReference>
<dbReference type="AlphaFoldDB" id="A0A6P8GJE8"/>
<name>A0A6P8GJE8_CLUHA</name>
<protein>
    <submittedName>
        <fullName evidence="6">Protein scribble homolog</fullName>
    </submittedName>
</protein>
<dbReference type="SUPFAM" id="SSF50156">
    <property type="entry name" value="PDZ domain-like"/>
    <property type="match status" value="1"/>
</dbReference>
<dbReference type="Proteomes" id="UP000515152">
    <property type="component" value="Chromosome 13"/>
</dbReference>
<dbReference type="InterPro" id="IPR050614">
    <property type="entry name" value="Synaptic_Scaffolding_LAP-MAGUK"/>
</dbReference>
<dbReference type="GO" id="GO:0045197">
    <property type="term" value="P:establishment or maintenance of epithelial cell apical/basal polarity"/>
    <property type="evidence" value="ECO:0007669"/>
    <property type="project" value="TreeGrafter"/>
</dbReference>
<evidence type="ECO:0000313" key="5">
    <source>
        <dbReference type="Proteomes" id="UP000515152"/>
    </source>
</evidence>
<dbReference type="PROSITE" id="PS50106">
    <property type="entry name" value="PDZ"/>
    <property type="match status" value="1"/>
</dbReference>
<dbReference type="PANTHER" id="PTHR23119:SF51">
    <property type="entry name" value="DISKS LARGE 1 TUMOR SUPPRESSOR PROTEIN"/>
    <property type="match status" value="1"/>
</dbReference>
<comment type="subcellular location">
    <subcellularLocation>
        <location evidence="1">Membrane</location>
    </subcellularLocation>
</comment>
<keyword evidence="5" id="KW-1185">Reference proteome</keyword>
<dbReference type="PANTHER" id="PTHR23119">
    <property type="entry name" value="DISCS LARGE"/>
    <property type="match status" value="1"/>
</dbReference>
<dbReference type="CDD" id="cd06704">
    <property type="entry name" value="PDZ1_Scribble-like"/>
    <property type="match status" value="1"/>
</dbReference>